<evidence type="ECO:0000313" key="2">
    <source>
        <dbReference type="Proteomes" id="UP000790709"/>
    </source>
</evidence>
<evidence type="ECO:0000313" key="1">
    <source>
        <dbReference type="EMBL" id="KAH7929906.1"/>
    </source>
</evidence>
<gene>
    <name evidence="1" type="ORF">BV22DRAFT_1029096</name>
</gene>
<dbReference type="Proteomes" id="UP000790709">
    <property type="component" value="Unassembled WGS sequence"/>
</dbReference>
<organism evidence="1 2">
    <name type="scientific">Leucogyrophana mollusca</name>
    <dbReference type="NCBI Taxonomy" id="85980"/>
    <lineage>
        <taxon>Eukaryota</taxon>
        <taxon>Fungi</taxon>
        <taxon>Dikarya</taxon>
        <taxon>Basidiomycota</taxon>
        <taxon>Agaricomycotina</taxon>
        <taxon>Agaricomycetes</taxon>
        <taxon>Agaricomycetidae</taxon>
        <taxon>Boletales</taxon>
        <taxon>Boletales incertae sedis</taxon>
        <taxon>Leucogyrophana</taxon>
    </lineage>
</organism>
<comment type="caution">
    <text evidence="1">The sequence shown here is derived from an EMBL/GenBank/DDBJ whole genome shotgun (WGS) entry which is preliminary data.</text>
</comment>
<protein>
    <submittedName>
        <fullName evidence="1">Josephin-domain-containing protein</fullName>
    </submittedName>
</protein>
<name>A0ACB8BWH7_9AGAM</name>
<proteinExistence type="predicted"/>
<reference evidence="1" key="1">
    <citation type="journal article" date="2021" name="New Phytol.">
        <title>Evolutionary innovations through gain and loss of genes in the ectomycorrhizal Boletales.</title>
        <authorList>
            <person name="Wu G."/>
            <person name="Miyauchi S."/>
            <person name="Morin E."/>
            <person name="Kuo A."/>
            <person name="Drula E."/>
            <person name="Varga T."/>
            <person name="Kohler A."/>
            <person name="Feng B."/>
            <person name="Cao Y."/>
            <person name="Lipzen A."/>
            <person name="Daum C."/>
            <person name="Hundley H."/>
            <person name="Pangilinan J."/>
            <person name="Johnson J."/>
            <person name="Barry K."/>
            <person name="LaButti K."/>
            <person name="Ng V."/>
            <person name="Ahrendt S."/>
            <person name="Min B."/>
            <person name="Choi I.G."/>
            <person name="Park H."/>
            <person name="Plett J.M."/>
            <person name="Magnuson J."/>
            <person name="Spatafora J.W."/>
            <person name="Nagy L.G."/>
            <person name="Henrissat B."/>
            <person name="Grigoriev I.V."/>
            <person name="Yang Z.L."/>
            <person name="Xu J."/>
            <person name="Martin F.M."/>
        </authorList>
    </citation>
    <scope>NUCLEOTIDE SEQUENCE</scope>
    <source>
        <strain evidence="1">KUC20120723A-06</strain>
    </source>
</reference>
<sequence length="512" mass="55919">MAGLEGLVSLIYHEKQQSGSMLCAQHALNALLQGNYFTAPDLSDLAATVDALEASYDDDNQGNASTNMDDTGFFSVQVLERALNVWGLRLVRWRSEEMRPYQSHPHTQIAFILNQNQHWYTLRRFGPHDSNSQDAVGEGHWFNLNSFEPSPQWIGKLYLDMFLQHAENDGYSVFVIAPLDSSTPLQLPRTDADEVAPAFPEPSSSSRPSSSTNPPAPQRPSEPGFEDEDLELQAALQASLMGGTPSAHILPHLLPRSAGSGPEPLQTVRSEGIPPNQDPYGNADVDPVAASLARNQAIMRRMRDQQEFALREGYEEEVAGRFGAQSSAPAQSRTRQGSLPQRQGADEDDEDTLFRRAMAESIAERRARGEVDEDDDLDLDDEEYHPAPQTLFGTGAGRSVVGATHRVYDDDDAELQAALKASLESVPAGFVLPPSPLPQPPRRLVNPTIPLPELAASLTPASVLNTSSKNTLQDDTESEADTSVTSASDAPPAEESVSVDEMRRRRLARFGG</sequence>
<dbReference type="EMBL" id="MU266337">
    <property type="protein sequence ID" value="KAH7929906.1"/>
    <property type="molecule type" value="Genomic_DNA"/>
</dbReference>
<accession>A0ACB8BWH7</accession>
<keyword evidence="2" id="KW-1185">Reference proteome</keyword>